<dbReference type="Proteomes" id="UP001215280">
    <property type="component" value="Unassembled WGS sequence"/>
</dbReference>
<feature type="region of interest" description="Disordered" evidence="6">
    <location>
        <begin position="1767"/>
        <end position="1791"/>
    </location>
</feature>
<evidence type="ECO:0000259" key="7">
    <source>
        <dbReference type="PROSITE" id="PS51192"/>
    </source>
</evidence>
<dbReference type="SUPFAM" id="SSF52540">
    <property type="entry name" value="P-loop containing nucleoside triphosphate hydrolases"/>
    <property type="match status" value="1"/>
</dbReference>
<gene>
    <name evidence="8" type="ORF">DFH07DRAFT_783643</name>
</gene>
<dbReference type="SMART" id="SM00487">
    <property type="entry name" value="DEXDc"/>
    <property type="match status" value="1"/>
</dbReference>
<feature type="region of interest" description="Disordered" evidence="6">
    <location>
        <begin position="77"/>
        <end position="97"/>
    </location>
</feature>
<dbReference type="Pfam" id="PF12013">
    <property type="entry name" value="OrsD"/>
    <property type="match status" value="1"/>
</dbReference>
<dbReference type="GO" id="GO:0009378">
    <property type="term" value="F:four-way junction helicase activity"/>
    <property type="evidence" value="ECO:0007669"/>
    <property type="project" value="TreeGrafter"/>
</dbReference>
<proteinExistence type="inferred from homology"/>
<evidence type="ECO:0000256" key="3">
    <source>
        <dbReference type="ARBA" id="ARBA00023235"/>
    </source>
</evidence>
<accession>A0AAD7HM65</accession>
<evidence type="ECO:0000313" key="9">
    <source>
        <dbReference type="Proteomes" id="UP001215280"/>
    </source>
</evidence>
<dbReference type="PANTHER" id="PTHR13710">
    <property type="entry name" value="DNA HELICASE RECQ FAMILY MEMBER"/>
    <property type="match status" value="1"/>
</dbReference>
<dbReference type="PANTHER" id="PTHR13710:SF105">
    <property type="entry name" value="ATP-DEPENDENT DNA HELICASE Q1"/>
    <property type="match status" value="1"/>
</dbReference>
<dbReference type="GO" id="GO:0000724">
    <property type="term" value="P:double-strand break repair via homologous recombination"/>
    <property type="evidence" value="ECO:0007669"/>
    <property type="project" value="TreeGrafter"/>
</dbReference>
<evidence type="ECO:0000256" key="2">
    <source>
        <dbReference type="ARBA" id="ARBA00023125"/>
    </source>
</evidence>
<dbReference type="InterPro" id="IPR022698">
    <property type="entry name" value="OrsD"/>
</dbReference>
<comment type="caution">
    <text evidence="8">The sequence shown here is derived from an EMBL/GenBank/DDBJ whole genome shotgun (WGS) entry which is preliminary data.</text>
</comment>
<dbReference type="GO" id="GO:0005524">
    <property type="term" value="F:ATP binding"/>
    <property type="evidence" value="ECO:0007669"/>
    <property type="project" value="InterPro"/>
</dbReference>
<evidence type="ECO:0000256" key="6">
    <source>
        <dbReference type="SAM" id="MobiDB-lite"/>
    </source>
</evidence>
<feature type="domain" description="Helicase ATP-binding" evidence="7">
    <location>
        <begin position="1173"/>
        <end position="1334"/>
    </location>
</feature>
<feature type="region of interest" description="Disordered" evidence="6">
    <location>
        <begin position="1579"/>
        <end position="1607"/>
    </location>
</feature>
<comment type="catalytic activity">
    <reaction evidence="4">
        <text>Couples ATP hydrolysis with the unwinding of duplex DNA by translocating in the 3'-5' direction.</text>
        <dbReference type="EC" id="5.6.2.4"/>
    </reaction>
</comment>
<dbReference type="PROSITE" id="PS51192">
    <property type="entry name" value="HELICASE_ATP_BIND_1"/>
    <property type="match status" value="1"/>
</dbReference>
<organism evidence="8 9">
    <name type="scientific">Mycena maculata</name>
    <dbReference type="NCBI Taxonomy" id="230809"/>
    <lineage>
        <taxon>Eukaryota</taxon>
        <taxon>Fungi</taxon>
        <taxon>Dikarya</taxon>
        <taxon>Basidiomycota</taxon>
        <taxon>Agaricomycotina</taxon>
        <taxon>Agaricomycetes</taxon>
        <taxon>Agaricomycetidae</taxon>
        <taxon>Agaricales</taxon>
        <taxon>Marasmiineae</taxon>
        <taxon>Mycenaceae</taxon>
        <taxon>Mycena</taxon>
    </lineage>
</organism>
<sequence>MSSVQQFPKQLPCAGNPCEVVSRPWIQNHLERINKLTRHLEKHKKGRGKTMSVKCTVTKPAPAAHRSGEASLYSPYPSPLTGAETGAASPTERFHSPSMPVTQTLGHSEVMDVDLYNPADTSAPSSIERPPSPSMSVALADSEAMDIDFCNPGDTGAPSPIESPPSPLMHVEAMDIDNAIPEADSAIHENNSTNGDSSFPTSDAALTLDPRLNSLLEKLGIIVKDIEGSQFLFCPECQTCISLTNAFDHAKSTHACDNPSPPERKELEHLLQSPVMTRNKEEYPFPWGKAPIDGLKPVSGFVCRPCKYACPTSKSMANHWARPDHIQTVGNGPPVSEERASIQSLFRVPPLVRWFLVEPAAQGLAPDSAFQWYLSHHAERISQPMETIPPPISPNEIPQVNRITGWRLTVSDVRNLRGLLSLPRTQDGTGVARLADIVLPYLKRAGKIAADTSVKARQELMEFPRGQTTWHPRVKETTLTQYAALLRRFVTAIIRSTEPECSTTYRFPLSPSDKDTVDRYVKSLNTRLREEEEVQAFHVFISFFLLARPSDNPVVGNSKFDHALQCLLALESLKADGNLEPPSTVGPVLSKTLYIIRCAIVFHAYLLFESRGSGLDGAISEVAALNLAPNTDSPYNHVNDLQKLVTGLARSAVRPGVTRVTTDGLNITHGEDTLNVPKYRAGLDAALQASSLSLQKLLCGHPAVLAPRPENCKDDWSNRMRGYNIASTHRYVKENSFLAHLVDTQQDLTREDSVTGDLHISEPALDRLIADDAQLLNVLMPLVFCTIPMASVPNFVEARIQNTDRLRSLFAYGETLWLITERRTWDTAVHCEEYIPHLIPLKVAELLLLYLMIVRPALVELLRVVRRDLVSQRYADFLWVRDGRCIDSKTFATMLQKFTGDFCCTALTPEPYRLIQIEMFRIFLNSSAEWDHEEDDLLATSRGHRLSTASQIYAKEEGHLPMLPSDILVGYQSRGNDWAQVIGLRPGFPPLQPILNRHLVAQQCQEQMVTTVTCAPLPANDSLFDLFTAVQAVKGRVENRLQVMADLIFDVIEKTGANVGADHRKYISEGLMDVWSQRQGVFTTPRLASVAAPPGNPMAGAMQLFPQAETTLGDITPSLIQNGDTEMPTQKVGHPEFGLSLLTRSQTALSILREFYKNENADFLSDEQREAVTMALRGSESFAAFLPTGAGKSLIFHLPAYHEQVKWTMVVCPYVALLRDQMLKATNLKLVCVQWSTAEQDVPESAQIIFLALESAATSQSYINQTRFITSHIDRVSRIIFDECHGIFCEDYRPHWRKLHILATLPTQIIWLSASVPVSLQKQLFREFDRPGDTRTIRAPLWHPHIAIHRVVIRPHCKNLERFLFDLIRHLEGAEMKTGEQGVLFFHSKQAIKSFEKYATDRGLQVATSYNDTDHDRDHQEALWFKHECRWILATGTLIAGVDNAQCAVAAFVNFDPGLLLLTQGLGRVRTKRGLGILVCGERTPQNPTKIMEPDTGCFMQSAEVFNNIHNCHRLVFGRTFNQRASSCHEIIDAQVCGVCDPDGSVARAIKYLYPDPADDEEDYPSMDGWTDELMSQCDLSGASTSSSSNKPDAQPLASTLSSSNKPDAQPLAFTPSMCSNGPTTQAPATQPIHESQGPKVMGDLLMGKCSGCWASSGMIRDIHPNSVMTCTGVHPQASLDALKTFRTKIRLPRFNCWRCGLPNRDDTHPFHARRGFSEMDWTTMPKQEVLQRIRASALGVSVQRQTIEHVLYLTFNYESKKKHLPASACRGAGPPGTRHKDACETGGGRGGVSSRDADTLIIQCWMRQERFADTMWRTKPIVGGHVPVEAVAIEVASSEDSPNLS</sequence>
<comment type="similarity">
    <text evidence="1">Belongs to the helicase family. RecQ subfamily.</text>
</comment>
<evidence type="ECO:0000313" key="8">
    <source>
        <dbReference type="EMBL" id="KAJ7723185.1"/>
    </source>
</evidence>
<dbReference type="Gene3D" id="3.40.50.300">
    <property type="entry name" value="P-loop containing nucleotide triphosphate hydrolases"/>
    <property type="match status" value="2"/>
</dbReference>
<evidence type="ECO:0000256" key="1">
    <source>
        <dbReference type="ARBA" id="ARBA00005446"/>
    </source>
</evidence>
<protein>
    <recommendedName>
        <fullName evidence="5">DNA 3'-5' helicase</fullName>
        <ecNumber evidence="5">5.6.2.4</ecNumber>
    </recommendedName>
</protein>
<keyword evidence="9" id="KW-1185">Reference proteome</keyword>
<dbReference type="InterPro" id="IPR027417">
    <property type="entry name" value="P-loop_NTPase"/>
</dbReference>
<dbReference type="GO" id="GO:0043138">
    <property type="term" value="F:3'-5' DNA helicase activity"/>
    <property type="evidence" value="ECO:0007669"/>
    <property type="project" value="UniProtKB-EC"/>
</dbReference>
<evidence type="ECO:0000256" key="4">
    <source>
        <dbReference type="ARBA" id="ARBA00034617"/>
    </source>
</evidence>
<dbReference type="EMBL" id="JARJLG010000250">
    <property type="protein sequence ID" value="KAJ7723185.1"/>
    <property type="molecule type" value="Genomic_DNA"/>
</dbReference>
<reference evidence="8" key="1">
    <citation type="submission" date="2023-03" db="EMBL/GenBank/DDBJ databases">
        <title>Massive genome expansion in bonnet fungi (Mycena s.s.) driven by repeated elements and novel gene families across ecological guilds.</title>
        <authorList>
            <consortium name="Lawrence Berkeley National Laboratory"/>
            <person name="Harder C.B."/>
            <person name="Miyauchi S."/>
            <person name="Viragh M."/>
            <person name="Kuo A."/>
            <person name="Thoen E."/>
            <person name="Andreopoulos B."/>
            <person name="Lu D."/>
            <person name="Skrede I."/>
            <person name="Drula E."/>
            <person name="Henrissat B."/>
            <person name="Morin E."/>
            <person name="Kohler A."/>
            <person name="Barry K."/>
            <person name="LaButti K."/>
            <person name="Morin E."/>
            <person name="Salamov A."/>
            <person name="Lipzen A."/>
            <person name="Mereny Z."/>
            <person name="Hegedus B."/>
            <person name="Baldrian P."/>
            <person name="Stursova M."/>
            <person name="Weitz H."/>
            <person name="Taylor A."/>
            <person name="Grigoriev I.V."/>
            <person name="Nagy L.G."/>
            <person name="Martin F."/>
            <person name="Kauserud H."/>
        </authorList>
    </citation>
    <scope>NUCLEOTIDE SEQUENCE</scope>
    <source>
        <strain evidence="8">CBHHK188m</strain>
    </source>
</reference>
<dbReference type="InterPro" id="IPR014001">
    <property type="entry name" value="Helicase_ATP-bd"/>
</dbReference>
<keyword evidence="2" id="KW-0238">DNA-binding</keyword>
<dbReference type="EC" id="5.6.2.4" evidence="5"/>
<evidence type="ECO:0000256" key="5">
    <source>
        <dbReference type="ARBA" id="ARBA00034808"/>
    </source>
</evidence>
<dbReference type="GO" id="GO:0003677">
    <property type="term" value="F:DNA binding"/>
    <property type="evidence" value="ECO:0007669"/>
    <property type="project" value="UniProtKB-KW"/>
</dbReference>
<dbReference type="Pfam" id="PF00270">
    <property type="entry name" value="DEAD"/>
    <property type="match status" value="1"/>
</dbReference>
<dbReference type="InterPro" id="IPR011545">
    <property type="entry name" value="DEAD/DEAH_box_helicase_dom"/>
</dbReference>
<dbReference type="GO" id="GO:0005737">
    <property type="term" value="C:cytoplasm"/>
    <property type="evidence" value="ECO:0007669"/>
    <property type="project" value="TreeGrafter"/>
</dbReference>
<name>A0AAD7HM65_9AGAR</name>
<dbReference type="GO" id="GO:0005694">
    <property type="term" value="C:chromosome"/>
    <property type="evidence" value="ECO:0007669"/>
    <property type="project" value="TreeGrafter"/>
</dbReference>
<keyword evidence="3" id="KW-0413">Isomerase</keyword>